<dbReference type="EMBL" id="CP009220">
    <property type="protein sequence ID" value="ALC04889.1"/>
    <property type="molecule type" value="Genomic_DNA"/>
</dbReference>
<dbReference type="STRING" id="931089.CDES_02135"/>
<organism evidence="1 2">
    <name type="scientific">Corynebacterium deserti GIMN1.010</name>
    <dbReference type="NCBI Taxonomy" id="931089"/>
    <lineage>
        <taxon>Bacteria</taxon>
        <taxon>Bacillati</taxon>
        <taxon>Actinomycetota</taxon>
        <taxon>Actinomycetes</taxon>
        <taxon>Mycobacteriales</taxon>
        <taxon>Corynebacteriaceae</taxon>
        <taxon>Corynebacterium</taxon>
    </lineage>
</organism>
<protein>
    <recommendedName>
        <fullName evidence="3">DUF559 domain-containing protein</fullName>
    </recommendedName>
</protein>
<dbReference type="SUPFAM" id="SSF52980">
    <property type="entry name" value="Restriction endonuclease-like"/>
    <property type="match status" value="1"/>
</dbReference>
<dbReference type="KEGG" id="cdx:CDES_02135"/>
<dbReference type="Proteomes" id="UP000068067">
    <property type="component" value="Chromosome"/>
</dbReference>
<evidence type="ECO:0008006" key="3">
    <source>
        <dbReference type="Google" id="ProtNLM"/>
    </source>
</evidence>
<evidence type="ECO:0000313" key="2">
    <source>
        <dbReference type="Proteomes" id="UP000068067"/>
    </source>
</evidence>
<name>A0A0M3Q914_9CORY</name>
<gene>
    <name evidence="1" type="ORF">CDES_02135</name>
</gene>
<dbReference type="Gene3D" id="3.40.960.10">
    <property type="entry name" value="VSR Endonuclease"/>
    <property type="match status" value="1"/>
</dbReference>
<dbReference type="InterPro" id="IPR011335">
    <property type="entry name" value="Restrct_endonuc-II-like"/>
</dbReference>
<dbReference type="PATRIC" id="fig|931089.4.peg.434"/>
<evidence type="ECO:0000313" key="1">
    <source>
        <dbReference type="EMBL" id="ALC04889.1"/>
    </source>
</evidence>
<reference evidence="1 2" key="1">
    <citation type="submission" date="2014-08" db="EMBL/GenBank/DDBJ databases">
        <title>Complete genome sequence of Corynebacterium deserti GIMN1.010 (=DSM 45689), isolated from desert sand in western China.</title>
        <authorList>
            <person name="Ruckert C."/>
            <person name="Albersmeier A."/>
            <person name="Kalinowski J."/>
        </authorList>
    </citation>
    <scope>NUCLEOTIDE SEQUENCE [LARGE SCALE GENOMIC DNA]</scope>
    <source>
        <strain evidence="1 2">GIMN1.010</strain>
    </source>
</reference>
<proteinExistence type="predicted"/>
<sequence length="265" mass="30828">MSRYVFGRTHTQIVGFIYLENRYADDPVLIGRALLKRFPEGVLRGFSALREMGYQLFTEEWEPLVFVPRNSSNLKICKGRVLRRKLPEFRVVNGRRVVGEAQALLDEFPGMAFEEQVALVDFLTRQNAGLYSELVQVNGLQDVMRYVNPMAESRPESLLRVRLIKSGVYGFEPQIPVECDSGTRFIDLANARLRVGLEYQGAVHFDSLERRAKDSQRVNELRTAGWVIIEVTWTDLRDEVRWQDLLKRLGKVVRRAEEHRRKRML</sequence>
<accession>A0A0M3Q914</accession>
<dbReference type="RefSeq" id="WP_231686470.1">
    <property type="nucleotide sequence ID" value="NZ_CP009220.1"/>
</dbReference>
<keyword evidence="2" id="KW-1185">Reference proteome</keyword>
<dbReference type="AlphaFoldDB" id="A0A0M3Q914"/>